<dbReference type="EMBL" id="BSDY01000008">
    <property type="protein sequence ID" value="GLI56432.1"/>
    <property type="molecule type" value="Genomic_DNA"/>
</dbReference>
<dbReference type="AlphaFoldDB" id="A0A9W6LNA6"/>
<organism evidence="2 3">
    <name type="scientific">Propionigenium maris DSM 9537</name>
    <dbReference type="NCBI Taxonomy" id="1123000"/>
    <lineage>
        <taxon>Bacteria</taxon>
        <taxon>Fusobacteriati</taxon>
        <taxon>Fusobacteriota</taxon>
        <taxon>Fusobacteriia</taxon>
        <taxon>Fusobacteriales</taxon>
        <taxon>Fusobacteriaceae</taxon>
        <taxon>Propionigenium</taxon>
    </lineage>
</organism>
<dbReference type="RefSeq" id="WP_281835596.1">
    <property type="nucleotide sequence ID" value="NZ_BSDY01000008.1"/>
</dbReference>
<comment type="caution">
    <text evidence="2">The sequence shown here is derived from an EMBL/GenBank/DDBJ whole genome shotgun (WGS) entry which is preliminary data.</text>
</comment>
<protein>
    <submittedName>
        <fullName evidence="2">Uncharacterized protein</fullName>
    </submittedName>
</protein>
<keyword evidence="3" id="KW-1185">Reference proteome</keyword>
<evidence type="ECO:0000313" key="2">
    <source>
        <dbReference type="EMBL" id="GLI56432.1"/>
    </source>
</evidence>
<proteinExistence type="predicted"/>
<evidence type="ECO:0000313" key="3">
    <source>
        <dbReference type="Proteomes" id="UP001144471"/>
    </source>
</evidence>
<sequence length="173" mass="20592">MKFNLLKGAAEIKLRSVNERRIYEYLETFKVKELQREERVNLGSEEMQIRSFESKGEIKRGVRDGFVVAIDCFNRYFICLSKRGREQSIYLLKIQFDLDEIFGREAADLMDLREEKVLGAGIGIEEAETLIDNYLEWMKEREEHKEEAAKEKVVEDRAEKDIENEELKRWFEV</sequence>
<name>A0A9W6LNA6_9FUSO</name>
<keyword evidence="1" id="KW-0175">Coiled coil</keyword>
<evidence type="ECO:0000256" key="1">
    <source>
        <dbReference type="SAM" id="Coils"/>
    </source>
</evidence>
<gene>
    <name evidence="2" type="ORF">PM10SUCC1_19460</name>
</gene>
<accession>A0A9W6LNA6</accession>
<reference evidence="2" key="1">
    <citation type="submission" date="2022-12" db="EMBL/GenBank/DDBJ databases">
        <title>Reference genome sequencing for broad-spectrum identification of bacterial and archaeal isolates by mass spectrometry.</title>
        <authorList>
            <person name="Sekiguchi Y."/>
            <person name="Tourlousse D.M."/>
        </authorList>
    </citation>
    <scope>NUCLEOTIDE SEQUENCE</scope>
    <source>
        <strain evidence="2">10succ1</strain>
    </source>
</reference>
<dbReference type="Proteomes" id="UP001144471">
    <property type="component" value="Unassembled WGS sequence"/>
</dbReference>
<feature type="coiled-coil region" evidence="1">
    <location>
        <begin position="127"/>
        <end position="161"/>
    </location>
</feature>